<dbReference type="EMBL" id="CAWUOM010000011">
    <property type="protein sequence ID" value="CAK7264642.1"/>
    <property type="molecule type" value="Genomic_DNA"/>
</dbReference>
<evidence type="ECO:0000256" key="1">
    <source>
        <dbReference type="SAM" id="MobiDB-lite"/>
    </source>
</evidence>
<keyword evidence="3" id="KW-1185">Reference proteome</keyword>
<evidence type="ECO:0000313" key="2">
    <source>
        <dbReference type="EMBL" id="CAK7264642.1"/>
    </source>
</evidence>
<gene>
    <name evidence="2" type="ORF">SEPCBS57363_001180</name>
</gene>
<reference evidence="2 3" key="1">
    <citation type="submission" date="2024-01" db="EMBL/GenBank/DDBJ databases">
        <authorList>
            <person name="Allen C."/>
            <person name="Tagirdzhanova G."/>
        </authorList>
    </citation>
    <scope>NUCLEOTIDE SEQUENCE [LARGE SCALE GENOMIC DNA]</scope>
    <source>
        <strain evidence="2 3">CBS 573.63</strain>
    </source>
</reference>
<sequence>MSRKVSQPVLRAIKSIRNFRLPHSNSEPSDVALPTSECLGEDKTTVHRPLQAATPVPASRRNSQQASQLLALPQEIRDEIYAHVFYSTRLTMGRRITCAPTGPSSSTHTQCHHSQNYQHVPNSQGETVQVAQNTFCDHAGSRIITHVKPARHTMALFLVCRQITRELVRDNAWIGQVLFNFEDAATMLDVLGGIFSSPEQRSLIREVRVREGGLFVHQQLPAPPLVRSPIFASGVSSPYSFRSPAEPIRQRFPLLGGLMRLLPGLCLNRLTILPALPCRIHKSTRCHNLPGVDAYHTHMANHPPPPARLAAPHEILAELLYAGSGWKELCYVHHDTAMLLADKRRPTSLEAMMINMGFWDADGDTYEEVFVAAEQSEHETEATDDNAKCLQLISEDKERKEGRGNPFMSHYQHRHACHLGNLQAAFAARKEYRLTQWRRLLNGRDGWIPAGSGADAARHATSNAATTKARWDVSIDALIHKRFGEGDLPRSSVSVYGVRGGQALWPMETLEDVHESRIRDEDFMVVVRRGDNDEAEAVSKTKRAVTQSNSKAFWAETIGNPYPFREGDPRVLEYGSRWETLRPLIFPWDHLPATQYRRDRYRHRDEYVVRSQRRSA</sequence>
<evidence type="ECO:0000313" key="3">
    <source>
        <dbReference type="Proteomes" id="UP001642501"/>
    </source>
</evidence>
<feature type="region of interest" description="Disordered" evidence="1">
    <location>
        <begin position="101"/>
        <end position="120"/>
    </location>
</feature>
<name>A0ABP0DB97_9PEZI</name>
<proteinExistence type="predicted"/>
<dbReference type="Proteomes" id="UP001642501">
    <property type="component" value="Unassembled WGS sequence"/>
</dbReference>
<comment type="caution">
    <text evidence="2">The sequence shown here is derived from an EMBL/GenBank/DDBJ whole genome shotgun (WGS) entry which is preliminary data.</text>
</comment>
<protein>
    <recommendedName>
        <fullName evidence="4">F-box domain containing protein</fullName>
    </recommendedName>
</protein>
<dbReference type="PANTHER" id="PTHR38790">
    <property type="entry name" value="2EXR DOMAIN-CONTAINING PROTEIN-RELATED"/>
    <property type="match status" value="1"/>
</dbReference>
<evidence type="ECO:0008006" key="4">
    <source>
        <dbReference type="Google" id="ProtNLM"/>
    </source>
</evidence>
<feature type="compositionally biased region" description="Low complexity" evidence="1">
    <location>
        <begin position="104"/>
        <end position="115"/>
    </location>
</feature>
<accession>A0ABP0DB97</accession>
<organism evidence="2 3">
    <name type="scientific">Sporothrix epigloea</name>
    <dbReference type="NCBI Taxonomy" id="1892477"/>
    <lineage>
        <taxon>Eukaryota</taxon>
        <taxon>Fungi</taxon>
        <taxon>Dikarya</taxon>
        <taxon>Ascomycota</taxon>
        <taxon>Pezizomycotina</taxon>
        <taxon>Sordariomycetes</taxon>
        <taxon>Sordariomycetidae</taxon>
        <taxon>Ophiostomatales</taxon>
        <taxon>Ophiostomataceae</taxon>
        <taxon>Sporothrix</taxon>
    </lineage>
</organism>